<feature type="region of interest" description="Disordered" evidence="1">
    <location>
        <begin position="16"/>
        <end position="59"/>
    </location>
</feature>
<proteinExistence type="predicted"/>
<organism evidence="2">
    <name type="scientific">freshwater metagenome</name>
    <dbReference type="NCBI Taxonomy" id="449393"/>
    <lineage>
        <taxon>unclassified sequences</taxon>
        <taxon>metagenomes</taxon>
        <taxon>ecological metagenomes</taxon>
    </lineage>
</organism>
<evidence type="ECO:0000313" key="2">
    <source>
        <dbReference type="EMBL" id="CAB4725199.1"/>
    </source>
</evidence>
<sequence length="309" mass="32174">MVAGLAIATFALTHQSDRDRARDPASAARVTGSPTPPDSVLPGSVLPGAGPPAGRIGPPPVQLELADTTVELSAWTFCFDGVCADGIEPVDLEQVGSPESIVVRFPLPRWSFEATFESDQGGCTRSVTVPVTRTGPDTLRVDSAGAAGPQIVTLFGRDPEGGDLVVSFAWDAPVAGDLPAPESYVAALSDAGDERHAYPLELSLSGLAATPKEVVASVTVTAADGSTTTIEPERTDAADRCGSVYLTGTQADSDPLLALGPGPYDYRVDLAMDGMTYVGTAVWPRDERRDEAPLTDLSWSPALPAYQGH</sequence>
<name>A0A6J6RRX6_9ZZZZ</name>
<protein>
    <submittedName>
        <fullName evidence="2">Unannotated protein</fullName>
    </submittedName>
</protein>
<accession>A0A6J6RRX6</accession>
<dbReference type="EMBL" id="CAEZXR010000319">
    <property type="protein sequence ID" value="CAB4725199.1"/>
    <property type="molecule type" value="Genomic_DNA"/>
</dbReference>
<dbReference type="AlphaFoldDB" id="A0A6J6RRX6"/>
<reference evidence="2" key="1">
    <citation type="submission" date="2020-05" db="EMBL/GenBank/DDBJ databases">
        <authorList>
            <person name="Chiriac C."/>
            <person name="Salcher M."/>
            <person name="Ghai R."/>
            <person name="Kavagutti S V."/>
        </authorList>
    </citation>
    <scope>NUCLEOTIDE SEQUENCE</scope>
</reference>
<evidence type="ECO:0000256" key="1">
    <source>
        <dbReference type="SAM" id="MobiDB-lite"/>
    </source>
</evidence>
<gene>
    <name evidence="2" type="ORF">UFOPK2579_02250</name>
</gene>